<dbReference type="PROSITE" id="PS51669">
    <property type="entry name" value="4FE4S_MOW_BIS_MGD"/>
    <property type="match status" value="1"/>
</dbReference>
<dbReference type="GO" id="GO:0051539">
    <property type="term" value="F:4 iron, 4 sulfur cluster binding"/>
    <property type="evidence" value="ECO:0007669"/>
    <property type="project" value="UniProtKB-KW"/>
</dbReference>
<keyword evidence="3" id="KW-0479">Metal-binding</keyword>
<dbReference type="InterPro" id="IPR006656">
    <property type="entry name" value="Mopterin_OxRdtase"/>
</dbReference>
<dbReference type="InterPro" id="IPR006963">
    <property type="entry name" value="Mopterin_OxRdtase_4Fe-4S_dom"/>
</dbReference>
<evidence type="ECO:0000256" key="4">
    <source>
        <dbReference type="ARBA" id="ARBA00023002"/>
    </source>
</evidence>
<dbReference type="SMART" id="SM00926">
    <property type="entry name" value="Molybdop_Fe4S4"/>
    <property type="match status" value="1"/>
</dbReference>
<evidence type="ECO:0000313" key="9">
    <source>
        <dbReference type="Proteomes" id="UP000217784"/>
    </source>
</evidence>
<dbReference type="GO" id="GO:0022904">
    <property type="term" value="P:respiratory electron transport chain"/>
    <property type="evidence" value="ECO:0007669"/>
    <property type="project" value="TreeGrafter"/>
</dbReference>
<evidence type="ECO:0000313" key="8">
    <source>
        <dbReference type="EMBL" id="PAV03343.1"/>
    </source>
</evidence>
<dbReference type="PANTHER" id="PTHR43105:SF14">
    <property type="entry name" value="FORMATE DEHYDROGENASE H"/>
    <property type="match status" value="1"/>
</dbReference>
<comment type="similarity">
    <text evidence="1">Belongs to the prokaryotic molybdopterin-containing oxidoreductase family.</text>
</comment>
<dbReference type="Proteomes" id="UP000217784">
    <property type="component" value="Unassembled WGS sequence"/>
</dbReference>
<evidence type="ECO:0000256" key="6">
    <source>
        <dbReference type="ARBA" id="ARBA00023014"/>
    </source>
</evidence>
<evidence type="ECO:0000256" key="1">
    <source>
        <dbReference type="ARBA" id="ARBA00010312"/>
    </source>
</evidence>
<dbReference type="PROSITE" id="PS00551">
    <property type="entry name" value="MOLYBDOPTERIN_PROK_1"/>
    <property type="match status" value="1"/>
</dbReference>
<name>A0A2A2H237_METBR</name>
<evidence type="ECO:0000259" key="7">
    <source>
        <dbReference type="PROSITE" id="PS51669"/>
    </source>
</evidence>
<dbReference type="Gene3D" id="3.40.228.10">
    <property type="entry name" value="Dimethylsulfoxide Reductase, domain 2"/>
    <property type="match status" value="1"/>
</dbReference>
<dbReference type="PANTHER" id="PTHR43105">
    <property type="entry name" value="RESPIRATORY NITRATE REDUCTASE"/>
    <property type="match status" value="1"/>
</dbReference>
<organism evidence="8 9">
    <name type="scientific">Methanobacterium bryantii</name>
    <dbReference type="NCBI Taxonomy" id="2161"/>
    <lineage>
        <taxon>Archaea</taxon>
        <taxon>Methanobacteriati</taxon>
        <taxon>Methanobacteriota</taxon>
        <taxon>Methanomada group</taxon>
        <taxon>Methanobacteria</taxon>
        <taxon>Methanobacteriales</taxon>
        <taxon>Methanobacteriaceae</taxon>
        <taxon>Methanobacterium</taxon>
    </lineage>
</organism>
<dbReference type="GO" id="GO:0003954">
    <property type="term" value="F:NADH dehydrogenase activity"/>
    <property type="evidence" value="ECO:0007669"/>
    <property type="project" value="TreeGrafter"/>
</dbReference>
<feature type="domain" description="4Fe-4S Mo/W bis-MGD-type" evidence="7">
    <location>
        <begin position="1"/>
        <end position="57"/>
    </location>
</feature>
<dbReference type="AlphaFoldDB" id="A0A2A2H237"/>
<keyword evidence="2" id="KW-0004">4Fe-4S</keyword>
<dbReference type="Pfam" id="PF00384">
    <property type="entry name" value="Molybdopterin"/>
    <property type="match status" value="1"/>
</dbReference>
<proteinExistence type="inferred from homology"/>
<reference evidence="8 9" key="1">
    <citation type="journal article" date="2017" name="BMC Genomics">
        <title>Genomic analysis of methanogenic archaea reveals a shift towards energy conservation.</title>
        <authorList>
            <person name="Gilmore S.P."/>
            <person name="Henske J.K."/>
            <person name="Sexton J.A."/>
            <person name="Solomon K.V."/>
            <person name="Seppala S."/>
            <person name="Yoo J.I."/>
            <person name="Huyett L.M."/>
            <person name="Pressman A."/>
            <person name="Cogan J.Z."/>
            <person name="Kivenson V."/>
            <person name="Peng X."/>
            <person name="Tan Y."/>
            <person name="Valentine D.L."/>
            <person name="O'Malley M.A."/>
        </authorList>
    </citation>
    <scope>NUCLEOTIDE SEQUENCE [LARGE SCALE GENOMIC DNA]</scope>
    <source>
        <strain evidence="8 9">M.o.H.</strain>
    </source>
</reference>
<dbReference type="Pfam" id="PF04879">
    <property type="entry name" value="Molybdop_Fe4S4"/>
    <property type="match status" value="1"/>
</dbReference>
<evidence type="ECO:0000256" key="5">
    <source>
        <dbReference type="ARBA" id="ARBA00023004"/>
    </source>
</evidence>
<dbReference type="InterPro" id="IPR027467">
    <property type="entry name" value="MopterinOxRdtase_cofactor_BS"/>
</dbReference>
<evidence type="ECO:0000256" key="3">
    <source>
        <dbReference type="ARBA" id="ARBA00022723"/>
    </source>
</evidence>
<keyword evidence="4" id="KW-0560">Oxidoreductase</keyword>
<accession>A0A2A2H237</accession>
<keyword evidence="5" id="KW-0408">Iron</keyword>
<sequence length="367" mass="40705">MKMTHTICPSCSVGCGINLITKNQEVVGTYPYKRHHINEGKNCSRGRKCFEVLSEKTRLTFPLIKKGSLIDSDWEEALNMAVKEIKSLKGEEIGIIASGNCTNEECEILKKFADALGVENIGYNNHNFSNFDFETGSFDDVENSQFILIIGDILKENPLMGRRIIRAKENGAEIIAADYPDKTTTGINADEYIQIKSIKEFLDNLSFEVQSKLNEDSIIIVGKLDHKQELDEFYQIASNSNSKIVLVMDDCNSRGAMNTLPVLDKDDLKTLIEGVKLLYVVGDDPASYTEKSFKNLDFLITQTTTLNDTALISDIVLPGAFWAEKSGSFTNCTGNIQKIPQVVPVAGKALDDVTIIQKIAEKLGIDL</sequence>
<keyword evidence="6" id="KW-0411">Iron-sulfur</keyword>
<keyword evidence="8" id="KW-0830">Ubiquinone</keyword>
<dbReference type="SUPFAM" id="SSF53706">
    <property type="entry name" value="Formate dehydrogenase/DMSO reductase, domains 1-3"/>
    <property type="match status" value="1"/>
</dbReference>
<dbReference type="Gene3D" id="2.20.25.90">
    <property type="entry name" value="ADC-like domains"/>
    <property type="match status" value="1"/>
</dbReference>
<dbReference type="InterPro" id="IPR050123">
    <property type="entry name" value="Prok_molybdopt-oxidoreductase"/>
</dbReference>
<gene>
    <name evidence="8" type="ORF">ASJ80_04315</name>
</gene>
<comment type="caution">
    <text evidence="8">The sequence shown here is derived from an EMBL/GenBank/DDBJ whole genome shotgun (WGS) entry which is preliminary data.</text>
</comment>
<protein>
    <submittedName>
        <fullName evidence="8">NADH:ubiquinone oxidoreductase chain G-like protein</fullName>
    </submittedName>
</protein>
<dbReference type="GO" id="GO:0016020">
    <property type="term" value="C:membrane"/>
    <property type="evidence" value="ECO:0007669"/>
    <property type="project" value="TreeGrafter"/>
</dbReference>
<keyword evidence="9" id="KW-1185">Reference proteome</keyword>
<evidence type="ECO:0000256" key="2">
    <source>
        <dbReference type="ARBA" id="ARBA00022485"/>
    </source>
</evidence>
<dbReference type="GO" id="GO:0046872">
    <property type="term" value="F:metal ion binding"/>
    <property type="evidence" value="ECO:0007669"/>
    <property type="project" value="UniProtKB-KW"/>
</dbReference>
<dbReference type="EMBL" id="LMVM01000039">
    <property type="protein sequence ID" value="PAV03343.1"/>
    <property type="molecule type" value="Genomic_DNA"/>
</dbReference>
<dbReference type="Gene3D" id="3.40.50.740">
    <property type="match status" value="2"/>
</dbReference>